<keyword evidence="5" id="KW-1185">Reference proteome</keyword>
<dbReference type="Proteomes" id="UP000467105">
    <property type="component" value="Chromosome"/>
</dbReference>
<dbReference type="InterPro" id="IPR036388">
    <property type="entry name" value="WH-like_DNA-bd_sf"/>
</dbReference>
<dbReference type="GO" id="GO:0043200">
    <property type="term" value="P:response to amino acid"/>
    <property type="evidence" value="ECO:0007669"/>
    <property type="project" value="TreeGrafter"/>
</dbReference>
<keyword evidence="3" id="KW-0804">Transcription</keyword>
<dbReference type="InterPro" id="IPR011991">
    <property type="entry name" value="ArsR-like_HTH"/>
</dbReference>
<evidence type="ECO:0000313" key="4">
    <source>
        <dbReference type="EMBL" id="BBZ43376.1"/>
    </source>
</evidence>
<dbReference type="Gene3D" id="1.10.10.10">
    <property type="entry name" value="Winged helix-like DNA-binding domain superfamily/Winged helix DNA-binding domain"/>
    <property type="match status" value="2"/>
</dbReference>
<protein>
    <submittedName>
        <fullName evidence="4">Uncharacterized protein</fullName>
    </submittedName>
</protein>
<evidence type="ECO:0000256" key="2">
    <source>
        <dbReference type="ARBA" id="ARBA00023125"/>
    </source>
</evidence>
<dbReference type="PRINTS" id="PR00033">
    <property type="entry name" value="HTHASNC"/>
</dbReference>
<keyword evidence="2" id="KW-0238">DNA-binding</keyword>
<gene>
    <name evidence="4" type="ORF">MPRM_06570</name>
</gene>
<dbReference type="PANTHER" id="PTHR30154:SF34">
    <property type="entry name" value="TRANSCRIPTIONAL REGULATOR AZLB"/>
    <property type="match status" value="1"/>
</dbReference>
<dbReference type="InterPro" id="IPR019888">
    <property type="entry name" value="Tscrpt_reg_AsnC-like"/>
</dbReference>
<dbReference type="InterPro" id="IPR036390">
    <property type="entry name" value="WH_DNA-bd_sf"/>
</dbReference>
<organism evidence="4 5">
    <name type="scientific">Mycobacterium parmense</name>
    <dbReference type="NCBI Taxonomy" id="185642"/>
    <lineage>
        <taxon>Bacteria</taxon>
        <taxon>Bacillati</taxon>
        <taxon>Actinomycetota</taxon>
        <taxon>Actinomycetes</taxon>
        <taxon>Mycobacteriales</taxon>
        <taxon>Mycobacteriaceae</taxon>
        <taxon>Mycobacterium</taxon>
        <taxon>Mycobacterium simiae complex</taxon>
    </lineage>
</organism>
<dbReference type="SMART" id="SM00344">
    <property type="entry name" value="HTH_ASNC"/>
    <property type="match status" value="1"/>
</dbReference>
<dbReference type="PANTHER" id="PTHR30154">
    <property type="entry name" value="LEUCINE-RESPONSIVE REGULATORY PROTEIN"/>
    <property type="match status" value="1"/>
</dbReference>
<dbReference type="Pfam" id="PF13404">
    <property type="entry name" value="HTH_AsnC-type"/>
    <property type="match status" value="1"/>
</dbReference>
<reference evidence="4 5" key="1">
    <citation type="journal article" date="2019" name="Emerg. Microbes Infect.">
        <title>Comprehensive subspecies identification of 175 nontuberculous mycobacteria species based on 7547 genomic profiles.</title>
        <authorList>
            <person name="Matsumoto Y."/>
            <person name="Kinjo T."/>
            <person name="Motooka D."/>
            <person name="Nabeya D."/>
            <person name="Jung N."/>
            <person name="Uechi K."/>
            <person name="Horii T."/>
            <person name="Iida T."/>
            <person name="Fujita J."/>
            <person name="Nakamura S."/>
        </authorList>
    </citation>
    <scope>NUCLEOTIDE SEQUENCE [LARGE SCALE GENOMIC DNA]</scope>
    <source>
        <strain evidence="4 5">JCM 14742</strain>
    </source>
</reference>
<proteinExistence type="predicted"/>
<dbReference type="Pfam" id="PF13412">
    <property type="entry name" value="HTH_24"/>
    <property type="match status" value="1"/>
</dbReference>
<dbReference type="GO" id="GO:0005829">
    <property type="term" value="C:cytosol"/>
    <property type="evidence" value="ECO:0007669"/>
    <property type="project" value="TreeGrafter"/>
</dbReference>
<evidence type="ECO:0000313" key="5">
    <source>
        <dbReference type="Proteomes" id="UP000467105"/>
    </source>
</evidence>
<dbReference type="AlphaFoldDB" id="A0A7I7YNE2"/>
<accession>A0A7I7YNE2</accession>
<dbReference type="GO" id="GO:0043565">
    <property type="term" value="F:sequence-specific DNA binding"/>
    <property type="evidence" value="ECO:0007669"/>
    <property type="project" value="InterPro"/>
</dbReference>
<dbReference type="OrthoDB" id="9809462at2"/>
<dbReference type="EMBL" id="AP022614">
    <property type="protein sequence ID" value="BBZ43376.1"/>
    <property type="molecule type" value="Genomic_DNA"/>
</dbReference>
<keyword evidence="1" id="KW-0805">Transcription regulation</keyword>
<sequence>MAEPRSSVRDLAAQAGVTNETVTSRLRRLRESNVLALTVVVDSETAGYRAGAVVRIKAPQPAAALLKERFAACGVAQFVAAAMGVCDLVVSILGVDLADLRTTLRSATRGVDNARVVGVDVVTGVLAYDVNALTLPIRPWSPRALPAPDPPLDELDCALIEQLAMAGHESNREIARRLEVSDATVRSRIRRLEDGGLVRLVAGVDPVAAGERRLFAMVFVSLDDESAIAALMQRATVMTGVTTIGAADLVLQIGGRSVHEVSGFVAELAGVAGIRDIAVAYLTDVVLHHNHLARFASSHRPARQRDQFCYTPAAATNKRRAAP</sequence>
<dbReference type="CDD" id="cd00090">
    <property type="entry name" value="HTH_ARSR"/>
    <property type="match status" value="1"/>
</dbReference>
<dbReference type="InterPro" id="IPR000485">
    <property type="entry name" value="AsnC-type_HTH_dom"/>
</dbReference>
<dbReference type="SUPFAM" id="SSF46785">
    <property type="entry name" value="Winged helix' DNA-binding domain"/>
    <property type="match status" value="1"/>
</dbReference>
<evidence type="ECO:0000256" key="1">
    <source>
        <dbReference type="ARBA" id="ARBA00023015"/>
    </source>
</evidence>
<evidence type="ECO:0000256" key="3">
    <source>
        <dbReference type="ARBA" id="ARBA00023163"/>
    </source>
</evidence>
<name>A0A7I7YNE2_9MYCO</name>